<dbReference type="InterPro" id="IPR056438">
    <property type="entry name" value="Znf-C2H2_CTCF"/>
</dbReference>
<keyword evidence="2" id="KW-0479">Metal-binding</keyword>
<feature type="region of interest" description="Disordered" evidence="11">
    <location>
        <begin position="458"/>
        <end position="491"/>
    </location>
</feature>
<keyword evidence="7" id="KW-0238">DNA-binding</keyword>
<dbReference type="InterPro" id="IPR036236">
    <property type="entry name" value="Znf_C2H2_sf"/>
</dbReference>
<dbReference type="SUPFAM" id="SSF57667">
    <property type="entry name" value="beta-beta-alpha zinc fingers"/>
    <property type="match status" value="5"/>
</dbReference>
<feature type="domain" description="C2H2-type" evidence="12">
    <location>
        <begin position="96"/>
        <end position="123"/>
    </location>
</feature>
<evidence type="ECO:0000256" key="2">
    <source>
        <dbReference type="ARBA" id="ARBA00022723"/>
    </source>
</evidence>
<dbReference type="EMBL" id="CAXKWB010020256">
    <property type="protein sequence ID" value="CAL4122491.1"/>
    <property type="molecule type" value="Genomic_DNA"/>
</dbReference>
<dbReference type="GO" id="GO:0010468">
    <property type="term" value="P:regulation of gene expression"/>
    <property type="evidence" value="ECO:0007669"/>
    <property type="project" value="TreeGrafter"/>
</dbReference>
<keyword evidence="9" id="KW-0539">Nucleus</keyword>
<evidence type="ECO:0000256" key="5">
    <source>
        <dbReference type="ARBA" id="ARBA00022833"/>
    </source>
</evidence>
<keyword evidence="6" id="KW-0805">Transcription regulation</keyword>
<dbReference type="PANTHER" id="PTHR24403">
    <property type="entry name" value="ZINC FINGER PROTEIN"/>
    <property type="match status" value="1"/>
</dbReference>
<keyword evidence="5" id="KW-0862">Zinc</keyword>
<evidence type="ECO:0000256" key="6">
    <source>
        <dbReference type="ARBA" id="ARBA00023015"/>
    </source>
</evidence>
<keyword evidence="14" id="KW-1185">Reference proteome</keyword>
<sequence>MDFNIADDDIDATIMKMKEAIADDHIDATIMKMKVDYAESNHSEPDPESSEDSDDPFDVYAYVETHMMNEFSECESDTNSGGAEGDATTKGSKQRFECMECDDVFDTRDDLIKHIDGHFNSDVFSTDVAHERLKKKRENNNGRESMKRFKCKLCTYRCTNKKRLADHMAVHSDEKPFACTQCKFKTKHKVSLKSHTERKHSKKKSQSCVISDLRRTQPTLKPKVEPLLEGQIYACPELDCDFVTKNVNEYTEHMDIHDTSVSPKEESESESSEAEEEYIIARRKYKKSYMKTFKCKYSNCNYTVTKKEAFSLHLMRHKGLNPAPQKCNMCDFKCALRDGLRKHIRSHTKPFQCHLCDFRCAERSYLNQHMMKHTGEKPFACDYCDYRAVSKMLIKAHSAVHLTTKLHNCDYCTFATNRKQELFMHVERIHIKEKPYVCEYCPYATSQKRELGRHIERKHSEFRPAQQKRPQAPKLPRAPRQPRPPRQPKMESNIVNPEALLPQPGSFAPVNVPMTMPPVPPMVQMPHASFAGYQFPYNNINHGHFYGQH</sequence>
<dbReference type="PANTHER" id="PTHR24403:SF109">
    <property type="entry name" value="ZINC FINGER PROTEIN 845-LIKE"/>
    <property type="match status" value="1"/>
</dbReference>
<dbReference type="Gene3D" id="3.30.160.60">
    <property type="entry name" value="Classic Zinc Finger"/>
    <property type="match status" value="4"/>
</dbReference>
<feature type="domain" description="C2H2-type" evidence="12">
    <location>
        <begin position="436"/>
        <end position="464"/>
    </location>
</feature>
<evidence type="ECO:0000256" key="4">
    <source>
        <dbReference type="ARBA" id="ARBA00022771"/>
    </source>
</evidence>
<proteinExistence type="predicted"/>
<evidence type="ECO:0000256" key="9">
    <source>
        <dbReference type="ARBA" id="ARBA00023242"/>
    </source>
</evidence>
<dbReference type="InterPro" id="IPR050688">
    <property type="entry name" value="Zinc_finger/UBP_domain"/>
</dbReference>
<keyword evidence="3" id="KW-0677">Repeat</keyword>
<feature type="domain" description="C2H2-type" evidence="12">
    <location>
        <begin position="149"/>
        <end position="176"/>
    </location>
</feature>
<evidence type="ECO:0000256" key="8">
    <source>
        <dbReference type="ARBA" id="ARBA00023163"/>
    </source>
</evidence>
<feature type="domain" description="C2H2-type" evidence="12">
    <location>
        <begin position="351"/>
        <end position="378"/>
    </location>
</feature>
<dbReference type="Proteomes" id="UP001497623">
    <property type="component" value="Unassembled WGS sequence"/>
</dbReference>
<dbReference type="Pfam" id="PF13909">
    <property type="entry name" value="zf-H2C2_5"/>
    <property type="match status" value="1"/>
</dbReference>
<dbReference type="FunFam" id="3.30.160.60:FF:000325">
    <property type="entry name" value="ZFP90 zinc finger protein"/>
    <property type="match status" value="1"/>
</dbReference>
<gene>
    <name evidence="13" type="ORF">MNOR_LOCUS23213</name>
</gene>
<dbReference type="GO" id="GO:0008270">
    <property type="term" value="F:zinc ion binding"/>
    <property type="evidence" value="ECO:0007669"/>
    <property type="project" value="UniProtKB-KW"/>
</dbReference>
<organism evidence="13 14">
    <name type="scientific">Meganyctiphanes norvegica</name>
    <name type="common">Northern krill</name>
    <name type="synonym">Thysanopoda norvegica</name>
    <dbReference type="NCBI Taxonomy" id="48144"/>
    <lineage>
        <taxon>Eukaryota</taxon>
        <taxon>Metazoa</taxon>
        <taxon>Ecdysozoa</taxon>
        <taxon>Arthropoda</taxon>
        <taxon>Crustacea</taxon>
        <taxon>Multicrustacea</taxon>
        <taxon>Malacostraca</taxon>
        <taxon>Eumalacostraca</taxon>
        <taxon>Eucarida</taxon>
        <taxon>Euphausiacea</taxon>
        <taxon>Euphausiidae</taxon>
        <taxon>Meganyctiphanes</taxon>
    </lineage>
</organism>
<dbReference type="GO" id="GO:0003677">
    <property type="term" value="F:DNA binding"/>
    <property type="evidence" value="ECO:0007669"/>
    <property type="project" value="UniProtKB-KW"/>
</dbReference>
<evidence type="ECO:0000256" key="11">
    <source>
        <dbReference type="SAM" id="MobiDB-lite"/>
    </source>
</evidence>
<comment type="subcellular location">
    <subcellularLocation>
        <location evidence="1">Nucleus</location>
    </subcellularLocation>
</comment>
<name>A0AAV2RDN9_MEGNR</name>
<dbReference type="PROSITE" id="PS00028">
    <property type="entry name" value="ZINC_FINGER_C2H2_1"/>
    <property type="match status" value="5"/>
</dbReference>
<evidence type="ECO:0000313" key="14">
    <source>
        <dbReference type="Proteomes" id="UP001497623"/>
    </source>
</evidence>
<protein>
    <recommendedName>
        <fullName evidence="12">C2H2-type domain-containing protein</fullName>
    </recommendedName>
</protein>
<reference evidence="13 14" key="1">
    <citation type="submission" date="2024-05" db="EMBL/GenBank/DDBJ databases">
        <authorList>
            <person name="Wallberg A."/>
        </authorList>
    </citation>
    <scope>NUCLEOTIDE SEQUENCE [LARGE SCALE GENOMIC DNA]</scope>
</reference>
<dbReference type="InterPro" id="IPR013087">
    <property type="entry name" value="Znf_C2H2_type"/>
</dbReference>
<evidence type="ECO:0000256" key="1">
    <source>
        <dbReference type="ARBA" id="ARBA00004123"/>
    </source>
</evidence>
<evidence type="ECO:0000256" key="3">
    <source>
        <dbReference type="ARBA" id="ARBA00022737"/>
    </source>
</evidence>
<dbReference type="Pfam" id="PF23611">
    <property type="entry name" value="zf-C2H2_16"/>
    <property type="match status" value="1"/>
</dbReference>
<dbReference type="SMART" id="SM00355">
    <property type="entry name" value="ZnF_C2H2"/>
    <property type="match status" value="10"/>
</dbReference>
<evidence type="ECO:0000313" key="13">
    <source>
        <dbReference type="EMBL" id="CAL4122491.1"/>
    </source>
</evidence>
<keyword evidence="4 10" id="KW-0863">Zinc-finger</keyword>
<feature type="domain" description="C2H2-type" evidence="12">
    <location>
        <begin position="407"/>
        <end position="435"/>
    </location>
</feature>
<feature type="domain" description="C2H2-type" evidence="12">
    <location>
        <begin position="293"/>
        <end position="322"/>
    </location>
</feature>
<evidence type="ECO:0000256" key="7">
    <source>
        <dbReference type="ARBA" id="ARBA00023125"/>
    </source>
</evidence>
<dbReference type="AlphaFoldDB" id="A0AAV2RDN9"/>
<dbReference type="PROSITE" id="PS50157">
    <property type="entry name" value="ZINC_FINGER_C2H2_2"/>
    <property type="match status" value="7"/>
</dbReference>
<comment type="caution">
    <text evidence="13">The sequence shown here is derived from an EMBL/GenBank/DDBJ whole genome shotgun (WGS) entry which is preliminary data.</text>
</comment>
<accession>A0AAV2RDN9</accession>
<feature type="domain" description="C2H2-type" evidence="12">
    <location>
        <begin position="177"/>
        <end position="205"/>
    </location>
</feature>
<evidence type="ECO:0000259" key="12">
    <source>
        <dbReference type="PROSITE" id="PS50157"/>
    </source>
</evidence>
<evidence type="ECO:0000256" key="10">
    <source>
        <dbReference type="PROSITE-ProRule" id="PRU00042"/>
    </source>
</evidence>
<keyword evidence="8" id="KW-0804">Transcription</keyword>
<dbReference type="GO" id="GO:0005634">
    <property type="term" value="C:nucleus"/>
    <property type="evidence" value="ECO:0007669"/>
    <property type="project" value="UniProtKB-SubCell"/>
</dbReference>